<dbReference type="PROSITE" id="PS00197">
    <property type="entry name" value="2FE2S_FER_1"/>
    <property type="match status" value="1"/>
</dbReference>
<dbReference type="InterPro" id="IPR036010">
    <property type="entry name" value="2Fe-2S_ferredoxin-like_sf"/>
</dbReference>
<evidence type="ECO:0000313" key="5">
    <source>
        <dbReference type="Proteomes" id="UP000649232"/>
    </source>
</evidence>
<accession>A0ABS0WGN6</accession>
<dbReference type="PROSITE" id="PS51384">
    <property type="entry name" value="FAD_FR"/>
    <property type="match status" value="1"/>
</dbReference>
<evidence type="ECO:0000259" key="2">
    <source>
        <dbReference type="PROSITE" id="PS51085"/>
    </source>
</evidence>
<organism evidence="4 5">
    <name type="scientific">Paraglaciecola chathamensis</name>
    <dbReference type="NCBI Taxonomy" id="368405"/>
    <lineage>
        <taxon>Bacteria</taxon>
        <taxon>Pseudomonadati</taxon>
        <taxon>Pseudomonadota</taxon>
        <taxon>Gammaproteobacteria</taxon>
        <taxon>Alteromonadales</taxon>
        <taxon>Alteromonadaceae</taxon>
        <taxon>Paraglaciecola</taxon>
    </lineage>
</organism>
<dbReference type="PROSITE" id="PS51085">
    <property type="entry name" value="2FE2S_FER_2"/>
    <property type="match status" value="1"/>
</dbReference>
<dbReference type="PANTHER" id="PTHR30212:SF2">
    <property type="entry name" value="PROTEIN YIIM"/>
    <property type="match status" value="1"/>
</dbReference>
<proteinExistence type="predicted"/>
<dbReference type="Gene3D" id="2.40.30.10">
    <property type="entry name" value="Translation factors"/>
    <property type="match status" value="1"/>
</dbReference>
<dbReference type="InterPro" id="IPR017927">
    <property type="entry name" value="FAD-bd_FR_type"/>
</dbReference>
<dbReference type="EMBL" id="JAEILT010000022">
    <property type="protein sequence ID" value="MBJ2137641.1"/>
    <property type="molecule type" value="Genomic_DNA"/>
</dbReference>
<dbReference type="InterPro" id="IPR006058">
    <property type="entry name" value="2Fe2S_fd_BS"/>
</dbReference>
<dbReference type="Gene3D" id="3.10.20.30">
    <property type="match status" value="1"/>
</dbReference>
<evidence type="ECO:0000256" key="1">
    <source>
        <dbReference type="ARBA" id="ARBA00023075"/>
    </source>
</evidence>
<evidence type="ECO:0000313" key="4">
    <source>
        <dbReference type="EMBL" id="MBJ2137641.1"/>
    </source>
</evidence>
<dbReference type="Proteomes" id="UP000649232">
    <property type="component" value="Unassembled WGS sequence"/>
</dbReference>
<name>A0ABS0WGN6_9ALTE</name>
<feature type="domain" description="FAD-binding FR-type" evidence="3">
    <location>
        <begin position="13"/>
        <end position="115"/>
    </location>
</feature>
<gene>
    <name evidence="4" type="ORF">JEU11_14360</name>
</gene>
<dbReference type="SUPFAM" id="SSF52343">
    <property type="entry name" value="Ferredoxin reductase-like, C-terminal NADP-linked domain"/>
    <property type="match status" value="1"/>
</dbReference>
<dbReference type="CDD" id="cd00207">
    <property type="entry name" value="fer2"/>
    <property type="match status" value="1"/>
</dbReference>
<dbReference type="InterPro" id="IPR017938">
    <property type="entry name" value="Riboflavin_synthase-like_b-brl"/>
</dbReference>
<protein>
    <submittedName>
        <fullName evidence="4">Oxidoreductase</fullName>
    </submittedName>
</protein>
<reference evidence="4 5" key="1">
    <citation type="submission" date="2020-12" db="EMBL/GenBank/DDBJ databases">
        <title>Draft genome sequences of nine environmental bacterial isolates colonizing plastic.</title>
        <authorList>
            <person name="Borre I."/>
            <person name="Sonnenschein E.C."/>
        </authorList>
    </citation>
    <scope>NUCLEOTIDE SEQUENCE [LARGE SCALE GENOMIC DNA]</scope>
    <source>
        <strain evidence="4 5">IB30</strain>
    </source>
</reference>
<dbReference type="InterPro" id="IPR001041">
    <property type="entry name" value="2Fe-2S_ferredoxin-type"/>
</dbReference>
<comment type="caution">
    <text evidence="4">The sequence shown here is derived from an EMBL/GenBank/DDBJ whole genome shotgun (WGS) entry which is preliminary data.</text>
</comment>
<dbReference type="PRINTS" id="PR00409">
    <property type="entry name" value="PHDIOXRDTASE"/>
</dbReference>
<dbReference type="InterPro" id="IPR039261">
    <property type="entry name" value="FNR_nucleotide-bd"/>
</dbReference>
<dbReference type="InterPro" id="IPR012675">
    <property type="entry name" value="Beta-grasp_dom_sf"/>
</dbReference>
<dbReference type="SUPFAM" id="SSF54292">
    <property type="entry name" value="2Fe-2S ferredoxin-like"/>
    <property type="match status" value="1"/>
</dbReference>
<feature type="domain" description="2Fe-2S ferredoxin-type" evidence="2">
    <location>
        <begin position="244"/>
        <end position="329"/>
    </location>
</feature>
<dbReference type="RefSeq" id="WP_198825189.1">
    <property type="nucleotide sequence ID" value="NZ_JAEILT010000022.1"/>
</dbReference>
<dbReference type="CDD" id="cd06185">
    <property type="entry name" value="PDR_like"/>
    <property type="match status" value="1"/>
</dbReference>
<dbReference type="PANTHER" id="PTHR30212">
    <property type="entry name" value="PROTEIN YIIM"/>
    <property type="match status" value="1"/>
</dbReference>
<dbReference type="InterPro" id="IPR052353">
    <property type="entry name" value="Benzoxazolinone_Detox_Enz"/>
</dbReference>
<dbReference type="Gene3D" id="3.40.50.80">
    <property type="entry name" value="Nucleotide-binding domain of ferredoxin-NADP reductase (FNR) module"/>
    <property type="match status" value="1"/>
</dbReference>
<dbReference type="SUPFAM" id="SSF63380">
    <property type="entry name" value="Riboflavin synthase domain-like"/>
    <property type="match status" value="1"/>
</dbReference>
<dbReference type="Pfam" id="PF00111">
    <property type="entry name" value="Fer2"/>
    <property type="match status" value="1"/>
</dbReference>
<sequence length="329" mass="36389">MILLLIHLQQDCEPMIDVIIRNKIAETANIVSFELAAKNGENLPEFETGSHIDVVIDGDITRQYSLINHSQSNQFYKIAVLKDPDSRGGSLALHDKIKIGDIVSISEPRNLFPLDVSSNKVLLFAGGIGITPIMSMAIQLDALSIDFELHYHTKSQEQTAFYQQLLNSSFASKVYFHFSDKLKQDLKQLIGEFQQGMNLYTCGPSGYMEHVFACAKANLWQDEHLHKENFKAEPLVSDGTDKPFKIILTRSGLEIDVATDQTALEAIEDAGVEIDMSCEMGVCGTCVTAVTGGIPDHRDAFLTAQEKAKNNQFTPCCSRALSDSLTLDL</sequence>
<keyword evidence="1" id="KW-0830">Ubiquinone</keyword>
<evidence type="ECO:0000259" key="3">
    <source>
        <dbReference type="PROSITE" id="PS51384"/>
    </source>
</evidence>